<evidence type="ECO:0000313" key="2">
    <source>
        <dbReference type="Proteomes" id="UP000001027"/>
    </source>
</evidence>
<sequence>MARSREERCVLELIKKLIEKEFFVKNRVFIVKYVVGPIFRLRRMLFPRKAVLYAGQSYYHAWNTSRALRKLGWTADVLNWDMYEGTQIYYHGEDFKFTQDGEKGYQEQIDFYLSALWKYDIFHFSNIGGMVFGFPFQLSISQKYHRNFEIEVLRYLGKKIVYSHSGCLDGVSQTSFSRWPPMSVCSMCVWRDRPDVCSDEKNLAWGKYRNEMADYQLLFGGNHVDYNDDPRVHEEPEFFCTDPEFLHPGLEIPEKFRLDFPPNSVRLYHSVGNFVERTDEQGVNIKSTHVYLPLIRRLKAEGYPVELISVTGVPNRDVRFYQAQADIILEMLSFGFFGANGREALMLGKPLVCFIRPVWLESMRAEIPEYVDELPVVNATPETVYDVVKDLIENPEKRAEIGRRSRAFALKWHSTDAAGRRMDRVYRRLLRDQGYDSSRAP</sequence>
<organism evidence="1 2">
    <name type="scientific">Bordetella bronchiseptica (strain ATCC BAA-588 / NCTC 13252 / RB50)</name>
    <name type="common">Alcaligenes bronchisepticus</name>
    <dbReference type="NCBI Taxonomy" id="257310"/>
    <lineage>
        <taxon>Bacteria</taxon>
        <taxon>Pseudomonadati</taxon>
        <taxon>Pseudomonadota</taxon>
        <taxon>Betaproteobacteria</taxon>
        <taxon>Burkholderiales</taxon>
        <taxon>Alcaligenaceae</taxon>
        <taxon>Bordetella</taxon>
    </lineage>
</organism>
<dbReference type="HOGENOM" id="CLU_044443_0_0_4"/>
<dbReference type="Proteomes" id="UP000001027">
    <property type="component" value="Chromosome"/>
</dbReference>
<name>A0A0H3LL78_BORBR</name>
<accession>A0A0H3LL78</accession>
<dbReference type="EMBL" id="BX640437">
    <property type="protein sequence ID" value="CAE30631.1"/>
    <property type="molecule type" value="Genomic_DNA"/>
</dbReference>
<evidence type="ECO:0008006" key="3">
    <source>
        <dbReference type="Google" id="ProtNLM"/>
    </source>
</evidence>
<reference evidence="1 2" key="1">
    <citation type="journal article" date="2003" name="Nat. Genet.">
        <title>Comparative analysis of the genome sequences of Bordetella pertussis, Bordetella parapertussis and Bordetella bronchiseptica.</title>
        <authorList>
            <person name="Parkhill J."/>
            <person name="Sebaihia M."/>
            <person name="Preston A."/>
            <person name="Murphy L.D."/>
            <person name="Thomson N.R."/>
            <person name="Harris D.E."/>
            <person name="Holden M.T.G."/>
            <person name="Churcher C.M."/>
            <person name="Bentley S.D."/>
            <person name="Mungall K.L."/>
            <person name="Cerdeno-Tarraga A.-M."/>
            <person name="Temple L."/>
            <person name="James K.D."/>
            <person name="Harris B."/>
            <person name="Quail M.A."/>
            <person name="Achtman M."/>
            <person name="Atkin R."/>
            <person name="Baker S."/>
            <person name="Basham D."/>
            <person name="Bason N."/>
            <person name="Cherevach I."/>
            <person name="Chillingworth T."/>
            <person name="Collins M."/>
            <person name="Cronin A."/>
            <person name="Davis P."/>
            <person name="Doggett J."/>
            <person name="Feltwell T."/>
            <person name="Goble A."/>
            <person name="Hamlin N."/>
            <person name="Hauser H."/>
            <person name="Holroyd S."/>
            <person name="Jagels K."/>
            <person name="Leather S."/>
            <person name="Moule S."/>
            <person name="Norberczak H."/>
            <person name="O'Neil S."/>
            <person name="Ormond D."/>
            <person name="Price C."/>
            <person name="Rabbinowitsch E."/>
            <person name="Rutter S."/>
            <person name="Sanders M."/>
            <person name="Saunders D."/>
            <person name="Seeger K."/>
            <person name="Sharp S."/>
            <person name="Simmonds M."/>
            <person name="Skelton J."/>
            <person name="Squares R."/>
            <person name="Squares S."/>
            <person name="Stevens K."/>
            <person name="Unwin L."/>
            <person name="Whitehead S."/>
            <person name="Barrell B.G."/>
            <person name="Maskell D.J."/>
        </authorList>
    </citation>
    <scope>NUCLEOTIDE SEQUENCE [LARGE SCALE GENOMIC DNA]</scope>
    <source>
        <strain evidence="1 2">ATCC BAA-588 / NCTC 13252 / RB50</strain>
    </source>
</reference>
<dbReference type="eggNOG" id="COG0438">
    <property type="taxonomic scope" value="Bacteria"/>
</dbReference>
<dbReference type="Gene3D" id="3.40.50.2000">
    <property type="entry name" value="Glycogen Phosphorylase B"/>
    <property type="match status" value="1"/>
</dbReference>
<protein>
    <recommendedName>
        <fullName evidence="3">Glycosyltransferase family 1 protein</fullName>
    </recommendedName>
</protein>
<proteinExistence type="predicted"/>
<gene>
    <name evidence="1" type="primary">wbmO</name>
    <name evidence="1" type="ordered locus">BB0130</name>
</gene>
<dbReference type="AlphaFoldDB" id="A0A0H3LL78"/>
<evidence type="ECO:0000313" key="1">
    <source>
        <dbReference type="EMBL" id="CAE30631.1"/>
    </source>
</evidence>
<dbReference type="KEGG" id="bbr:BB0130"/>
<dbReference type="SUPFAM" id="SSF53756">
    <property type="entry name" value="UDP-Glycosyltransferase/glycogen phosphorylase"/>
    <property type="match status" value="1"/>
</dbReference>